<dbReference type="EMBL" id="BAABME010002625">
    <property type="protein sequence ID" value="GAA0155449.1"/>
    <property type="molecule type" value="Genomic_DNA"/>
</dbReference>
<keyword evidence="2" id="KW-1185">Reference proteome</keyword>
<accession>A0AAV3PUI7</accession>
<evidence type="ECO:0000313" key="2">
    <source>
        <dbReference type="Proteomes" id="UP001454036"/>
    </source>
</evidence>
<protein>
    <submittedName>
        <fullName evidence="1">Uncharacterized protein</fullName>
    </submittedName>
</protein>
<sequence>MKKTQAERDAADPATFVARREKEGMRLAYFKDNPLRYRRIGAVVLSDFILSDFVLNFQDQAPTLPALAEEYRQRFPTRWLNNIVPLPPLRGVLLIHFHFSLLHCV</sequence>
<organism evidence="1 2">
    <name type="scientific">Lithospermum erythrorhizon</name>
    <name type="common">Purple gromwell</name>
    <name type="synonym">Lithospermum officinale var. erythrorhizon</name>
    <dbReference type="NCBI Taxonomy" id="34254"/>
    <lineage>
        <taxon>Eukaryota</taxon>
        <taxon>Viridiplantae</taxon>
        <taxon>Streptophyta</taxon>
        <taxon>Embryophyta</taxon>
        <taxon>Tracheophyta</taxon>
        <taxon>Spermatophyta</taxon>
        <taxon>Magnoliopsida</taxon>
        <taxon>eudicotyledons</taxon>
        <taxon>Gunneridae</taxon>
        <taxon>Pentapetalae</taxon>
        <taxon>asterids</taxon>
        <taxon>lamiids</taxon>
        <taxon>Boraginales</taxon>
        <taxon>Boraginaceae</taxon>
        <taxon>Boraginoideae</taxon>
        <taxon>Lithospermeae</taxon>
        <taxon>Lithospermum</taxon>
    </lineage>
</organism>
<reference evidence="1 2" key="1">
    <citation type="submission" date="2024-01" db="EMBL/GenBank/DDBJ databases">
        <title>The complete chloroplast genome sequence of Lithospermum erythrorhizon: insights into the phylogenetic relationship among Boraginaceae species and the maternal lineages of purple gromwells.</title>
        <authorList>
            <person name="Okada T."/>
            <person name="Watanabe K."/>
        </authorList>
    </citation>
    <scope>NUCLEOTIDE SEQUENCE [LARGE SCALE GENOMIC DNA]</scope>
</reference>
<gene>
    <name evidence="1" type="ORF">LIER_13175</name>
</gene>
<comment type="caution">
    <text evidence="1">The sequence shown here is derived from an EMBL/GenBank/DDBJ whole genome shotgun (WGS) entry which is preliminary data.</text>
</comment>
<evidence type="ECO:0000313" key="1">
    <source>
        <dbReference type="EMBL" id="GAA0155449.1"/>
    </source>
</evidence>
<proteinExistence type="predicted"/>
<dbReference type="Proteomes" id="UP001454036">
    <property type="component" value="Unassembled WGS sequence"/>
</dbReference>
<dbReference type="AlphaFoldDB" id="A0AAV3PUI7"/>
<name>A0AAV3PUI7_LITER</name>